<dbReference type="InterPro" id="IPR011923">
    <property type="entry name" value="RodA/MrdB"/>
</dbReference>
<dbReference type="Proteomes" id="UP000178930">
    <property type="component" value="Unassembled WGS sequence"/>
</dbReference>
<name>A0A1G1XUU7_9BACT</name>
<keyword evidence="5 6" id="KW-0472">Membrane</keyword>
<proteinExistence type="predicted"/>
<organism evidence="7 8">
    <name type="scientific">Candidatus Buchananbacteria bacterium RIFCSPHIGHO2_01_FULL_39_14</name>
    <dbReference type="NCBI Taxonomy" id="1797532"/>
    <lineage>
        <taxon>Bacteria</taxon>
        <taxon>Candidatus Buchananiibacteriota</taxon>
    </lineage>
</organism>
<feature type="transmembrane region" description="Helical" evidence="6">
    <location>
        <begin position="163"/>
        <end position="180"/>
    </location>
</feature>
<dbReference type="PANTHER" id="PTHR30474">
    <property type="entry name" value="CELL CYCLE PROTEIN"/>
    <property type="match status" value="1"/>
</dbReference>
<sequence length="366" mass="41111">MLRRYLILLKNFDWVLFGAVFLLITFGLAALYSIAISSETPDFANFRKQIIFALIGLILLLLISLLNYRIWQHYSLLIYLAISFLLLLVIFFGKTIRGTTGWFSLLGVNFQVVELAKISLILMLAWFLHHYANRLAQLRIFLISAAICLVYFLLVIFQPDLGSAIILFLIWFWLIFFGGAKKKHLLVLGLILIIIATLAWFFLFADYQRGRILTFINPASDPYGRGYHVRQAIIAVGAGGFLGRGLGFGSQSQLKFIPASQTDFIFAVIAEELGFLGVSLVIGFWALILYRLAKAIMLMKDDFALFFTLGVSALFFSQLMINIGMNIGLLPVTGISLPFLSYGGSFLIVSLVLIGIVESMIIRNRS</sequence>
<feature type="transmembrane region" description="Helical" evidence="6">
    <location>
        <begin position="185"/>
        <end position="205"/>
    </location>
</feature>
<feature type="transmembrane region" description="Helical" evidence="6">
    <location>
        <begin position="339"/>
        <end position="362"/>
    </location>
</feature>
<feature type="transmembrane region" description="Helical" evidence="6">
    <location>
        <begin position="140"/>
        <end position="157"/>
    </location>
</feature>
<dbReference type="EMBL" id="MHIB01000045">
    <property type="protein sequence ID" value="OGY43057.1"/>
    <property type="molecule type" value="Genomic_DNA"/>
</dbReference>
<dbReference type="GO" id="GO:0008360">
    <property type="term" value="P:regulation of cell shape"/>
    <property type="evidence" value="ECO:0007669"/>
    <property type="project" value="UniProtKB-KW"/>
</dbReference>
<dbReference type="InterPro" id="IPR001182">
    <property type="entry name" value="FtsW/RodA"/>
</dbReference>
<feature type="transmembrane region" description="Helical" evidence="6">
    <location>
        <begin position="76"/>
        <end position="96"/>
    </location>
</feature>
<feature type="transmembrane region" description="Helical" evidence="6">
    <location>
        <begin position="12"/>
        <end position="35"/>
    </location>
</feature>
<evidence type="ECO:0000313" key="7">
    <source>
        <dbReference type="EMBL" id="OGY43057.1"/>
    </source>
</evidence>
<evidence type="ECO:0000256" key="5">
    <source>
        <dbReference type="ARBA" id="ARBA00023136"/>
    </source>
</evidence>
<dbReference type="GO" id="GO:0015648">
    <property type="term" value="F:lipid-linked peptidoglycan transporter activity"/>
    <property type="evidence" value="ECO:0007669"/>
    <property type="project" value="TreeGrafter"/>
</dbReference>
<reference evidence="7 8" key="1">
    <citation type="journal article" date="2016" name="Nat. Commun.">
        <title>Thousands of microbial genomes shed light on interconnected biogeochemical processes in an aquifer system.</title>
        <authorList>
            <person name="Anantharaman K."/>
            <person name="Brown C.T."/>
            <person name="Hug L.A."/>
            <person name="Sharon I."/>
            <person name="Castelle C.J."/>
            <person name="Probst A.J."/>
            <person name="Thomas B.C."/>
            <person name="Singh A."/>
            <person name="Wilkins M.J."/>
            <person name="Karaoz U."/>
            <person name="Brodie E.L."/>
            <person name="Williams K.H."/>
            <person name="Hubbard S.S."/>
            <person name="Banfield J.F."/>
        </authorList>
    </citation>
    <scope>NUCLEOTIDE SEQUENCE [LARGE SCALE GENOMIC DNA]</scope>
</reference>
<comment type="subcellular location">
    <subcellularLocation>
        <location evidence="1">Membrane</location>
        <topology evidence="1">Multi-pass membrane protein</topology>
    </subcellularLocation>
</comment>
<feature type="transmembrane region" description="Helical" evidence="6">
    <location>
        <begin position="50"/>
        <end position="69"/>
    </location>
</feature>
<feature type="transmembrane region" description="Helical" evidence="6">
    <location>
        <begin position="273"/>
        <end position="292"/>
    </location>
</feature>
<protein>
    <submittedName>
        <fullName evidence="7">Rod shape-determining protein RodA</fullName>
    </submittedName>
</protein>
<keyword evidence="3" id="KW-0133">Cell shape</keyword>
<evidence type="ECO:0000256" key="4">
    <source>
        <dbReference type="ARBA" id="ARBA00022989"/>
    </source>
</evidence>
<gene>
    <name evidence="7" type="ORF">A2729_03770</name>
</gene>
<feature type="transmembrane region" description="Helical" evidence="6">
    <location>
        <begin position="304"/>
        <end position="327"/>
    </location>
</feature>
<dbReference type="AlphaFoldDB" id="A0A1G1XUU7"/>
<dbReference type="GO" id="GO:0032153">
    <property type="term" value="C:cell division site"/>
    <property type="evidence" value="ECO:0007669"/>
    <property type="project" value="TreeGrafter"/>
</dbReference>
<keyword evidence="2 6" id="KW-0812">Transmembrane</keyword>
<evidence type="ECO:0000256" key="1">
    <source>
        <dbReference type="ARBA" id="ARBA00004141"/>
    </source>
</evidence>
<dbReference type="GO" id="GO:0005886">
    <property type="term" value="C:plasma membrane"/>
    <property type="evidence" value="ECO:0007669"/>
    <property type="project" value="TreeGrafter"/>
</dbReference>
<comment type="caution">
    <text evidence="7">The sequence shown here is derived from an EMBL/GenBank/DDBJ whole genome shotgun (WGS) entry which is preliminary data.</text>
</comment>
<dbReference type="PANTHER" id="PTHR30474:SF1">
    <property type="entry name" value="PEPTIDOGLYCAN GLYCOSYLTRANSFERASE MRDB"/>
    <property type="match status" value="1"/>
</dbReference>
<evidence type="ECO:0000256" key="3">
    <source>
        <dbReference type="ARBA" id="ARBA00022960"/>
    </source>
</evidence>
<dbReference type="Pfam" id="PF01098">
    <property type="entry name" value="FTSW_RODA_SPOVE"/>
    <property type="match status" value="1"/>
</dbReference>
<dbReference type="STRING" id="1797532.A2729_03770"/>
<evidence type="ECO:0000256" key="2">
    <source>
        <dbReference type="ARBA" id="ARBA00022692"/>
    </source>
</evidence>
<evidence type="ECO:0000256" key="6">
    <source>
        <dbReference type="SAM" id="Phobius"/>
    </source>
</evidence>
<dbReference type="GO" id="GO:0051301">
    <property type="term" value="P:cell division"/>
    <property type="evidence" value="ECO:0007669"/>
    <property type="project" value="InterPro"/>
</dbReference>
<keyword evidence="4 6" id="KW-1133">Transmembrane helix</keyword>
<evidence type="ECO:0000313" key="8">
    <source>
        <dbReference type="Proteomes" id="UP000178930"/>
    </source>
</evidence>
<accession>A0A1G1XUU7</accession>
<feature type="transmembrane region" description="Helical" evidence="6">
    <location>
        <begin position="102"/>
        <end position="128"/>
    </location>
</feature>
<dbReference type="NCBIfam" id="TIGR02210">
    <property type="entry name" value="rodA_shape"/>
    <property type="match status" value="1"/>
</dbReference>